<name>A0A173MH93_9BACT</name>
<keyword evidence="3" id="KW-1185">Reference proteome</keyword>
<dbReference type="NCBIfam" id="NF033859">
    <property type="entry name" value="SMEK_N"/>
    <property type="match status" value="1"/>
</dbReference>
<dbReference type="Proteomes" id="UP000186917">
    <property type="component" value="Unassembled WGS sequence"/>
</dbReference>
<dbReference type="STRING" id="477680.SAMN05421788_1167"/>
<sequence>MLTRGFIIGKIVDDLSVLQGKISFRCQLGLTDLNKFCEDFIKDVINICWDYNVKNLNQDRSNEPGLDLGDVKKSVAFQITSTSTSDKINRTLDAITREQLERYKKVIVFILGEKQSSYTAINEALKEKCSFSNDNIWDFSDLSKKIISLKFDELYELKKLFEKDLNVVLTEIEVPNGKGEFPTTFADKLEVSPNTVPNNATKYLLDYEDASFDEVKNVFKQLKQLPRITRDFLEIFISLGENDNGNFTVDYNELKRKLKSPEKEIKEELSILIKRRLISEPEEGDTSFSTNFEDEMIGVVDFAIKNDCLKKVLVALDFTLLDADE</sequence>
<dbReference type="InterPro" id="IPR047740">
    <property type="entry name" value="SMEK_dom"/>
</dbReference>
<organism evidence="2 3">
    <name type="scientific">Filimonas lacunae</name>
    <dbReference type="NCBI Taxonomy" id="477680"/>
    <lineage>
        <taxon>Bacteria</taxon>
        <taxon>Pseudomonadati</taxon>
        <taxon>Bacteroidota</taxon>
        <taxon>Chitinophagia</taxon>
        <taxon>Chitinophagales</taxon>
        <taxon>Chitinophagaceae</taxon>
        <taxon>Filimonas</taxon>
    </lineage>
</organism>
<feature type="domain" description="SMEK" evidence="1">
    <location>
        <begin position="10"/>
        <end position="146"/>
    </location>
</feature>
<dbReference type="KEGG" id="fln:FLA_2808"/>
<accession>A0A173MH93</accession>
<dbReference type="EMBL" id="FTOR01000016">
    <property type="protein sequence ID" value="SIT34355.1"/>
    <property type="molecule type" value="Genomic_DNA"/>
</dbReference>
<evidence type="ECO:0000313" key="3">
    <source>
        <dbReference type="Proteomes" id="UP000186917"/>
    </source>
</evidence>
<reference evidence="3" key="1">
    <citation type="submission" date="2017-01" db="EMBL/GenBank/DDBJ databases">
        <authorList>
            <person name="Varghese N."/>
            <person name="Submissions S."/>
        </authorList>
    </citation>
    <scope>NUCLEOTIDE SEQUENCE [LARGE SCALE GENOMIC DNA]</scope>
    <source>
        <strain evidence="3">DSM 21054</strain>
    </source>
</reference>
<protein>
    <recommendedName>
        <fullName evidence="1">SMEK domain-containing protein</fullName>
    </recommendedName>
</protein>
<evidence type="ECO:0000313" key="2">
    <source>
        <dbReference type="EMBL" id="SIT34355.1"/>
    </source>
</evidence>
<dbReference type="OrthoDB" id="789223at2"/>
<gene>
    <name evidence="2" type="ORF">SAMN05421788_1167</name>
</gene>
<dbReference type="RefSeq" id="WP_076382683.1">
    <property type="nucleotide sequence ID" value="NZ_AP017422.1"/>
</dbReference>
<evidence type="ECO:0000259" key="1">
    <source>
        <dbReference type="Pfam" id="PF21941"/>
    </source>
</evidence>
<proteinExistence type="predicted"/>
<dbReference type="AlphaFoldDB" id="A0A173MH93"/>
<dbReference type="Pfam" id="PF21941">
    <property type="entry name" value="SMEK_N"/>
    <property type="match status" value="1"/>
</dbReference>